<protein>
    <recommendedName>
        <fullName evidence="5">Probable membrane transporter protein</fullName>
    </recommendedName>
</protein>
<keyword evidence="7" id="KW-1185">Reference proteome</keyword>
<keyword evidence="5" id="KW-1003">Cell membrane</keyword>
<evidence type="ECO:0000256" key="5">
    <source>
        <dbReference type="RuleBase" id="RU363041"/>
    </source>
</evidence>
<gene>
    <name evidence="6" type="ORF">A11Q_1739</name>
</gene>
<feature type="transmembrane region" description="Helical" evidence="5">
    <location>
        <begin position="147"/>
        <end position="171"/>
    </location>
</feature>
<proteinExistence type="inferred from homology"/>
<feature type="transmembrane region" description="Helical" evidence="5">
    <location>
        <begin position="79"/>
        <end position="96"/>
    </location>
</feature>
<reference evidence="6 7" key="1">
    <citation type="journal article" date="2013" name="ISME J.">
        <title>By their genes ye shall know them: genomic signatures of predatory bacteria.</title>
        <authorList>
            <person name="Pasternak Z."/>
            <person name="Pietrokovski S."/>
            <person name="Rotem O."/>
            <person name="Gophna U."/>
            <person name="Lurie-Weinberger M.N."/>
            <person name="Jurkevitch E."/>
        </authorList>
    </citation>
    <scope>NUCLEOTIDE SEQUENCE [LARGE SCALE GENOMIC DNA]</scope>
    <source>
        <strain evidence="6 7">JSS</strain>
    </source>
</reference>
<dbReference type="Proteomes" id="UP000012040">
    <property type="component" value="Chromosome"/>
</dbReference>
<dbReference type="AlphaFoldDB" id="M4VBT9"/>
<dbReference type="PATRIC" id="fig|1184267.3.peg.1760"/>
<evidence type="ECO:0000256" key="2">
    <source>
        <dbReference type="ARBA" id="ARBA00022692"/>
    </source>
</evidence>
<keyword evidence="3 5" id="KW-1133">Transmembrane helix</keyword>
<keyword evidence="4 5" id="KW-0472">Membrane</keyword>
<feature type="transmembrane region" description="Helical" evidence="5">
    <location>
        <begin position="191"/>
        <end position="208"/>
    </location>
</feature>
<evidence type="ECO:0000313" key="7">
    <source>
        <dbReference type="Proteomes" id="UP000012040"/>
    </source>
</evidence>
<evidence type="ECO:0000256" key="3">
    <source>
        <dbReference type="ARBA" id="ARBA00022989"/>
    </source>
</evidence>
<dbReference type="HOGENOM" id="CLU_045498_5_2_7"/>
<feature type="transmembrane region" description="Helical" evidence="5">
    <location>
        <begin position="6"/>
        <end position="32"/>
    </location>
</feature>
<feature type="transmembrane region" description="Helical" evidence="5">
    <location>
        <begin position="246"/>
        <end position="265"/>
    </location>
</feature>
<comment type="subcellular location">
    <subcellularLocation>
        <location evidence="5">Cell membrane</location>
        <topology evidence="5">Multi-pass membrane protein</topology>
    </subcellularLocation>
    <subcellularLocation>
        <location evidence="1">Membrane</location>
        <topology evidence="1">Multi-pass membrane protein</topology>
    </subcellularLocation>
</comment>
<dbReference type="PANTHER" id="PTHR43701:SF2">
    <property type="entry name" value="MEMBRANE TRANSPORTER PROTEIN YJNA-RELATED"/>
    <property type="match status" value="1"/>
</dbReference>
<dbReference type="InterPro" id="IPR051598">
    <property type="entry name" value="TSUP/Inactive_protease-like"/>
</dbReference>
<dbReference type="EMBL" id="CP003537">
    <property type="protein sequence ID" value="AGH95955.1"/>
    <property type="molecule type" value="Genomic_DNA"/>
</dbReference>
<dbReference type="Pfam" id="PF01925">
    <property type="entry name" value="TauE"/>
    <property type="match status" value="1"/>
</dbReference>
<feature type="transmembrane region" description="Helical" evidence="5">
    <location>
        <begin position="53"/>
        <end position="73"/>
    </location>
</feature>
<accession>M4VBT9</accession>
<dbReference type="STRING" id="1184267.A11Q_1739"/>
<evidence type="ECO:0000256" key="1">
    <source>
        <dbReference type="ARBA" id="ARBA00004141"/>
    </source>
</evidence>
<feature type="transmembrane region" description="Helical" evidence="5">
    <location>
        <begin position="215"/>
        <end position="234"/>
    </location>
</feature>
<evidence type="ECO:0000313" key="6">
    <source>
        <dbReference type="EMBL" id="AGH95955.1"/>
    </source>
</evidence>
<organism evidence="6 7">
    <name type="scientific">Pseudobdellovibrio exovorus JSS</name>
    <dbReference type="NCBI Taxonomy" id="1184267"/>
    <lineage>
        <taxon>Bacteria</taxon>
        <taxon>Pseudomonadati</taxon>
        <taxon>Bdellovibrionota</taxon>
        <taxon>Bdellovibrionia</taxon>
        <taxon>Bdellovibrionales</taxon>
        <taxon>Pseudobdellovibrionaceae</taxon>
        <taxon>Pseudobdellovibrio</taxon>
    </lineage>
</organism>
<dbReference type="KEGG" id="bex:A11Q_1739"/>
<dbReference type="GO" id="GO:0005886">
    <property type="term" value="C:plasma membrane"/>
    <property type="evidence" value="ECO:0007669"/>
    <property type="project" value="UniProtKB-SubCell"/>
</dbReference>
<comment type="similarity">
    <text evidence="5">Belongs to the 4-toluene sulfonate uptake permease (TSUP) (TC 2.A.102) family.</text>
</comment>
<dbReference type="InterPro" id="IPR002781">
    <property type="entry name" value="TM_pro_TauE-like"/>
</dbReference>
<dbReference type="PANTHER" id="PTHR43701">
    <property type="entry name" value="MEMBRANE TRANSPORTER PROTEIN MJ0441-RELATED"/>
    <property type="match status" value="1"/>
</dbReference>
<name>M4VBT9_9BACT</name>
<keyword evidence="2 5" id="KW-0812">Transmembrane</keyword>
<dbReference type="eggNOG" id="COG0730">
    <property type="taxonomic scope" value="Bacteria"/>
</dbReference>
<sequence length="269" mass="28106">MGVGGGIIVVPILVLAFGFDIKVAVVSSLFAVVASSTAAGSVYVGKGLANMRLGMWLEVATTLGGIAGGLVAVFVSSHLITMIFSFLMMIIAFLVFRAKDKTKTVKFDGTEDSKTVMIESQEDAHSLSGSYYDVSSRSTIHYQVERSFLGSIISFFAGMLSGLLGVGGGFIKVPAMHLGMNVPIKVATATSNFMIGVTAISSLFVYFMKGMVYPLVAAPVAIGVVGGALYGTTLAQKISAALMKKVFAILLVLVAVQMLLSAMGVKFGQ</sequence>
<evidence type="ECO:0000256" key="4">
    <source>
        <dbReference type="ARBA" id="ARBA00023136"/>
    </source>
</evidence>